<gene>
    <name evidence="2" type="ORF">HY29_02430</name>
</gene>
<proteinExistence type="predicted"/>
<feature type="domain" description="DUF3291" evidence="1">
    <location>
        <begin position="26"/>
        <end position="156"/>
    </location>
</feature>
<dbReference type="eggNOG" id="ENOG5033083">
    <property type="taxonomic scope" value="Bacteria"/>
</dbReference>
<dbReference type="InterPro" id="IPR021708">
    <property type="entry name" value="DUF3291"/>
</dbReference>
<dbReference type="PATRIC" id="fig|1280946.3.peg.1560"/>
<dbReference type="AlphaFoldDB" id="A0A062U9W9"/>
<dbReference type="EMBL" id="AWFF01000032">
    <property type="protein sequence ID" value="KCZ55087.1"/>
    <property type="molecule type" value="Genomic_DNA"/>
</dbReference>
<name>A0A062U9W9_9PROT</name>
<dbReference type="STRING" id="1280946.HY29_02430"/>
<organism evidence="2 3">
    <name type="scientific">Hyphomonas beringensis</name>
    <dbReference type="NCBI Taxonomy" id="1280946"/>
    <lineage>
        <taxon>Bacteria</taxon>
        <taxon>Pseudomonadati</taxon>
        <taxon>Pseudomonadota</taxon>
        <taxon>Alphaproteobacteria</taxon>
        <taxon>Hyphomonadales</taxon>
        <taxon>Hyphomonadaceae</taxon>
        <taxon>Hyphomonas</taxon>
    </lineage>
</organism>
<dbReference type="Pfam" id="PF11695">
    <property type="entry name" value="DUF3291"/>
    <property type="match status" value="1"/>
</dbReference>
<sequence length="165" mass="18995">MINTDYRLIHFNCARPFGEFNFENEFVRVFMAILPRIFADAEQFEGLRWHAHGVRRPDGEWRGMTNALPHPEGMGMPEICTMAVWTGIEALKEFSYSGRTHPPGMRRLATQLDRSHGASFVLWWAPRSQSFTLEDGWNKLMHLRKHGPTDEAFTLDHLKAQPAAA</sequence>
<protein>
    <recommendedName>
        <fullName evidence="1">DUF3291 domain-containing protein</fullName>
    </recommendedName>
</protein>
<dbReference type="RefSeq" id="WP_081811280.1">
    <property type="nucleotide sequence ID" value="NZ_AWFF01000032.1"/>
</dbReference>
<evidence type="ECO:0000313" key="3">
    <source>
        <dbReference type="Proteomes" id="UP000027037"/>
    </source>
</evidence>
<evidence type="ECO:0000259" key="1">
    <source>
        <dbReference type="Pfam" id="PF11695"/>
    </source>
</evidence>
<accession>A0A062U9W9</accession>
<dbReference type="Proteomes" id="UP000027037">
    <property type="component" value="Unassembled WGS sequence"/>
</dbReference>
<dbReference type="OrthoDB" id="7618285at2"/>
<reference evidence="2 3" key="1">
    <citation type="journal article" date="2014" name="Antonie Van Leeuwenhoek">
        <title>Hyphomonas beringensis sp. nov. and Hyphomonas chukchiensis sp. nov., isolated from surface seawater of the Bering Sea and Chukchi Sea.</title>
        <authorList>
            <person name="Li C."/>
            <person name="Lai Q."/>
            <person name="Li G."/>
            <person name="Dong C."/>
            <person name="Wang J."/>
            <person name="Liao Y."/>
            <person name="Shao Z."/>
        </authorList>
    </citation>
    <scope>NUCLEOTIDE SEQUENCE [LARGE SCALE GENOMIC DNA]</scope>
    <source>
        <strain evidence="2 3">25B14_1</strain>
    </source>
</reference>
<comment type="caution">
    <text evidence="2">The sequence shown here is derived from an EMBL/GenBank/DDBJ whole genome shotgun (WGS) entry which is preliminary data.</text>
</comment>
<evidence type="ECO:0000313" key="2">
    <source>
        <dbReference type="EMBL" id="KCZ55087.1"/>
    </source>
</evidence>
<keyword evidence="3" id="KW-1185">Reference proteome</keyword>